<comment type="caution">
    <text evidence="2">The sequence shown here is derived from an EMBL/GenBank/DDBJ whole genome shotgun (WGS) entry which is preliminary data.</text>
</comment>
<evidence type="ECO:0000313" key="3">
    <source>
        <dbReference type="Proteomes" id="UP000664795"/>
    </source>
</evidence>
<keyword evidence="3" id="KW-1185">Reference proteome</keyword>
<evidence type="ECO:0000313" key="2">
    <source>
        <dbReference type="EMBL" id="MBO0932017.1"/>
    </source>
</evidence>
<name>A0A939JWK8_9BACT</name>
<keyword evidence="1" id="KW-0175">Coiled coil</keyword>
<feature type="coiled-coil region" evidence="1">
    <location>
        <begin position="212"/>
        <end position="279"/>
    </location>
</feature>
<accession>A0A939JWK8</accession>
<protein>
    <submittedName>
        <fullName evidence="2">Uncharacterized protein</fullName>
    </submittedName>
</protein>
<organism evidence="2 3">
    <name type="scientific">Fibrella aquatilis</name>
    <dbReference type="NCBI Taxonomy" id="2817059"/>
    <lineage>
        <taxon>Bacteria</taxon>
        <taxon>Pseudomonadati</taxon>
        <taxon>Bacteroidota</taxon>
        <taxon>Cytophagia</taxon>
        <taxon>Cytophagales</taxon>
        <taxon>Spirosomataceae</taxon>
        <taxon>Fibrella</taxon>
    </lineage>
</organism>
<dbReference type="RefSeq" id="WP_207335985.1">
    <property type="nucleotide sequence ID" value="NZ_JAFMYU010000009.1"/>
</dbReference>
<sequence length="361" mass="41283">MGFWSDVKSAVSSGYKSFARAVSNVGSTIVKATRAGYDYIKEGAKKAIKAVGKFAGKVARIFNEGYDETRAEVVGEDVAMAEYINELEKQLKNYRERTKGEEQVKQIFRMVREMIGIQYENQGENSLEIFQNYTRHYVSAKFLQDLVSQREEIRSPAEIDLAFLNLIQKFLTNSISNLELEELDKQIQQLYNGKDLLIIGSEALADIWQHQGNSLIKELKALNKQLDSAKIALTTKADRIERKERSEPESITDEERKEVEDLRKSIEALKADISDRKTKEADTTEMKNILNGIHFIFQHENDPRISTAMREEAIEVGADFVEWQDSNVPPAEHKKSRMRRFGLAAQAKMREMGMNETINVE</sequence>
<dbReference type="EMBL" id="JAFMYU010000009">
    <property type="protein sequence ID" value="MBO0932017.1"/>
    <property type="molecule type" value="Genomic_DNA"/>
</dbReference>
<proteinExistence type="predicted"/>
<gene>
    <name evidence="2" type="ORF">J2I48_13485</name>
</gene>
<evidence type="ECO:0000256" key="1">
    <source>
        <dbReference type="SAM" id="Coils"/>
    </source>
</evidence>
<reference evidence="2 3" key="1">
    <citation type="submission" date="2021-03" db="EMBL/GenBank/DDBJ databases">
        <title>Fibrella sp. HMF5036 genome sequencing and assembly.</title>
        <authorList>
            <person name="Kang H."/>
            <person name="Kim H."/>
            <person name="Bae S."/>
            <person name="Joh K."/>
        </authorList>
    </citation>
    <scope>NUCLEOTIDE SEQUENCE [LARGE SCALE GENOMIC DNA]</scope>
    <source>
        <strain evidence="2 3">HMF5036</strain>
    </source>
</reference>
<dbReference type="Proteomes" id="UP000664795">
    <property type="component" value="Unassembled WGS sequence"/>
</dbReference>
<dbReference type="AlphaFoldDB" id="A0A939JWK8"/>